<proteinExistence type="predicted"/>
<dbReference type="GO" id="GO:0007165">
    <property type="term" value="P:signal transduction"/>
    <property type="evidence" value="ECO:0007669"/>
    <property type="project" value="InterPro"/>
</dbReference>
<dbReference type="Gene3D" id="1.20.1050.20">
    <property type="entry name" value="STAT transcription factor, all-alpha domain"/>
    <property type="match status" value="1"/>
</dbReference>
<dbReference type="SUPFAM" id="SSF47655">
    <property type="entry name" value="STAT"/>
    <property type="match status" value="1"/>
</dbReference>
<sequence>MYCPDTNLSEKIKMIRGKNCFFPITRYNKWGWSFYFSRDPFLLMRYIAIKQPLSCSDVTGYVSGSISISSCNTGLFVESHSETGIALIQFCYFIIERIFALQGSSGYMRTQQRSILTERQVTLEQTINEVKKRVQIIQQNMRILEDFQDDFDFRYKNSQSRGKTSC</sequence>
<dbReference type="Ensembl" id="ENSEBUT00000027876.1">
    <property type="protein sequence ID" value="ENSEBUP00000027300.1"/>
    <property type="gene ID" value="ENSEBUG00000016734.1"/>
</dbReference>
<reference evidence="1" key="1">
    <citation type="submission" date="2025-08" db="UniProtKB">
        <authorList>
            <consortium name="Ensembl"/>
        </authorList>
    </citation>
    <scope>IDENTIFICATION</scope>
</reference>
<protein>
    <submittedName>
        <fullName evidence="1">Uncharacterized protein</fullName>
    </submittedName>
</protein>
<name>A0A8C4RBQ5_EPTBU</name>
<evidence type="ECO:0000313" key="1">
    <source>
        <dbReference type="Ensembl" id="ENSEBUP00000027300.1"/>
    </source>
</evidence>
<dbReference type="Proteomes" id="UP000694388">
    <property type="component" value="Unplaced"/>
</dbReference>
<dbReference type="InterPro" id="IPR015988">
    <property type="entry name" value="STAT_TF_CC"/>
</dbReference>
<evidence type="ECO:0000313" key="2">
    <source>
        <dbReference type="Proteomes" id="UP000694388"/>
    </source>
</evidence>
<accession>A0A8C4RBQ5</accession>
<dbReference type="AlphaFoldDB" id="A0A8C4RBQ5"/>
<reference evidence="1" key="2">
    <citation type="submission" date="2025-09" db="UniProtKB">
        <authorList>
            <consortium name="Ensembl"/>
        </authorList>
    </citation>
    <scope>IDENTIFICATION</scope>
</reference>
<keyword evidence="2" id="KW-1185">Reference proteome</keyword>
<organism evidence="1 2">
    <name type="scientific">Eptatretus burgeri</name>
    <name type="common">Inshore hagfish</name>
    <dbReference type="NCBI Taxonomy" id="7764"/>
    <lineage>
        <taxon>Eukaryota</taxon>
        <taxon>Metazoa</taxon>
        <taxon>Chordata</taxon>
        <taxon>Craniata</taxon>
        <taxon>Vertebrata</taxon>
        <taxon>Cyclostomata</taxon>
        <taxon>Myxini</taxon>
        <taxon>Myxiniformes</taxon>
        <taxon>Myxinidae</taxon>
        <taxon>Eptatretinae</taxon>
        <taxon>Eptatretus</taxon>
    </lineage>
</organism>
<dbReference type="GO" id="GO:0006355">
    <property type="term" value="P:regulation of DNA-templated transcription"/>
    <property type="evidence" value="ECO:0007669"/>
    <property type="project" value="InterPro"/>
</dbReference>